<proteinExistence type="predicted"/>
<feature type="signal peptide" evidence="1">
    <location>
        <begin position="1"/>
        <end position="28"/>
    </location>
</feature>
<dbReference type="InterPro" id="IPR006311">
    <property type="entry name" value="TAT_signal"/>
</dbReference>
<reference evidence="2 3" key="1">
    <citation type="submission" date="2018-01" db="EMBL/GenBank/DDBJ databases">
        <title>Whole genome sequencing of Histamine producing bacteria.</title>
        <authorList>
            <person name="Butler K."/>
        </authorList>
    </citation>
    <scope>NUCLEOTIDE SEQUENCE [LARGE SCALE GENOMIC DNA]</scope>
    <source>
        <strain evidence="2 3">FS-7.2</strain>
    </source>
</reference>
<gene>
    <name evidence="2" type="ORF">C9J27_07540</name>
</gene>
<evidence type="ECO:0000313" key="2">
    <source>
        <dbReference type="EMBL" id="PSV00077.1"/>
    </source>
</evidence>
<keyword evidence="1" id="KW-0732">Signal</keyword>
<feature type="chain" id="PRO_5015456014" description="DUF1501 domain-containing protein" evidence="1">
    <location>
        <begin position="29"/>
        <end position="441"/>
    </location>
</feature>
<name>A0A2T3KKG5_9GAMM</name>
<evidence type="ECO:0000256" key="1">
    <source>
        <dbReference type="SAM" id="SignalP"/>
    </source>
</evidence>
<dbReference type="InterPro" id="IPR010869">
    <property type="entry name" value="DUF1501"/>
</dbReference>
<dbReference type="Proteomes" id="UP000241426">
    <property type="component" value="Unassembled WGS sequence"/>
</dbReference>
<evidence type="ECO:0008006" key="4">
    <source>
        <dbReference type="Google" id="ProtNLM"/>
    </source>
</evidence>
<dbReference type="PANTHER" id="PTHR43737">
    <property type="entry name" value="BLL7424 PROTEIN"/>
    <property type="match status" value="1"/>
</dbReference>
<dbReference type="PROSITE" id="PS51318">
    <property type="entry name" value="TAT"/>
    <property type="match status" value="1"/>
</dbReference>
<accession>A0A2T3KKG5</accession>
<dbReference type="Pfam" id="PF07394">
    <property type="entry name" value="DUF1501"/>
    <property type="match status" value="1"/>
</dbReference>
<evidence type="ECO:0000313" key="3">
    <source>
        <dbReference type="Proteomes" id="UP000241426"/>
    </source>
</evidence>
<dbReference type="PANTHER" id="PTHR43737:SF1">
    <property type="entry name" value="DUF1501 DOMAIN-CONTAINING PROTEIN"/>
    <property type="match status" value="1"/>
</dbReference>
<dbReference type="EMBL" id="PYNF01000004">
    <property type="protein sequence ID" value="PSV00077.1"/>
    <property type="molecule type" value="Genomic_DNA"/>
</dbReference>
<protein>
    <recommendedName>
        <fullName evidence="4">DUF1501 domain-containing protein</fullName>
    </recommendedName>
</protein>
<dbReference type="AlphaFoldDB" id="A0A2T3KKG5"/>
<dbReference type="RefSeq" id="WP_107289436.1">
    <property type="nucleotide sequence ID" value="NZ_PYNF01000004.1"/>
</dbReference>
<comment type="caution">
    <text evidence="2">The sequence shown here is derived from an EMBL/GenBank/DDBJ whole genome shotgun (WGS) entry which is preliminary data.</text>
</comment>
<sequence>MTLKLSRRRFLQSTAALSATTLSAPALALTDKNLQPNDHKALVILFLYGGNDAYNMIVPTTDSTSYAAYHAARPKLCLKDTEITPLAVATDNQVPLGIHHKMATLAPLFARGEATALINSGQLLAPTTASAIATNQVEVPQFLMAHNMQQNMWQTGASEYNNPLGWAGRMMDMFTSSSDLSPLIALNSDKRLLRSQTLGQTVVSAQGAGKYAEWDDNTKINQYFAHFTERNYDNIYSRHFSKVMQQSVSDNEALKQVLATHPPTAVYPATDLGGQLEMVARLINARQTLAHQRQVFFVGIGGFDTHVNQKLQHDELYTEISDALVAFNADMHAQDVHQQVTTITMSDFGRRIQANESGTDHGWGGHQLVMGGTLQGGQAYGLWPDLTAGSEDDFNHGRIIPSMAADQVNASLCRWFGLDDQQVLTLFPNLAQFNTPYIPFI</sequence>
<organism evidence="2 3">
    <name type="scientific">Photobacterium kishitanii</name>
    <dbReference type="NCBI Taxonomy" id="318456"/>
    <lineage>
        <taxon>Bacteria</taxon>
        <taxon>Pseudomonadati</taxon>
        <taxon>Pseudomonadota</taxon>
        <taxon>Gammaproteobacteria</taxon>
        <taxon>Vibrionales</taxon>
        <taxon>Vibrionaceae</taxon>
        <taxon>Photobacterium</taxon>
    </lineage>
</organism>